<keyword evidence="2" id="KW-0378">Hydrolase</keyword>
<dbReference type="InParanoid" id="U2ECG6"/>
<dbReference type="HAMAP" id="MF_00518">
    <property type="entry name" value="Deacylase_Dtd"/>
    <property type="match status" value="1"/>
</dbReference>
<comment type="domain">
    <text evidence="2">A Gly-cisPro motif from one monomer fits into the active site of the other monomer to allow specific chiral rejection of L-amino acids.</text>
</comment>
<dbReference type="PANTHER" id="PTHR10472">
    <property type="entry name" value="D-TYROSYL-TRNA TYR DEACYLASE"/>
    <property type="match status" value="1"/>
</dbReference>
<dbReference type="EMBL" id="AFNU02000003">
    <property type="protein sequence ID" value="ERJ12743.1"/>
    <property type="molecule type" value="Genomic_DNA"/>
</dbReference>
<comment type="catalytic activity">
    <reaction evidence="2">
        <text>a D-aminoacyl-tRNA + H2O = a tRNA + a D-alpha-amino acid + H(+)</text>
        <dbReference type="Rhea" id="RHEA:13953"/>
        <dbReference type="Rhea" id="RHEA-COMP:10123"/>
        <dbReference type="Rhea" id="RHEA-COMP:10124"/>
        <dbReference type="ChEBI" id="CHEBI:15377"/>
        <dbReference type="ChEBI" id="CHEBI:15378"/>
        <dbReference type="ChEBI" id="CHEBI:59871"/>
        <dbReference type="ChEBI" id="CHEBI:78442"/>
        <dbReference type="ChEBI" id="CHEBI:79333"/>
        <dbReference type="EC" id="3.1.1.96"/>
    </reaction>
</comment>
<keyword evidence="2" id="KW-0820">tRNA-binding</keyword>
<sequence>MKLVVQRVKDAKVRVNNETVGEIEEGLLLLIGITHTDSINDINYCAKKVANLRVFEDENQKMNLSVKDIGGKILSISQFTLYGDCKKGNRPSFVEAARPAFAETIYDKFNEVLREEHDLTVETGQFGADMKVDFTNDGPVTIVLESNN</sequence>
<dbReference type="FunFam" id="3.50.80.10:FF:000001">
    <property type="entry name" value="D-aminoacyl-tRNA deacylase"/>
    <property type="match status" value="1"/>
</dbReference>
<dbReference type="AlphaFoldDB" id="U2ECG6"/>
<evidence type="ECO:0000313" key="3">
    <source>
        <dbReference type="EMBL" id="ERJ12743.1"/>
    </source>
</evidence>
<protein>
    <recommendedName>
        <fullName evidence="2">D-aminoacyl-tRNA deacylase</fullName>
        <shortName evidence="2">DTD</shortName>
        <ecNumber evidence="2">3.1.1.96</ecNumber>
    </recommendedName>
    <alternativeName>
        <fullName evidence="2">Gly-tRNA(Ala) deacylase</fullName>
        <ecNumber evidence="2">3.1.1.-</ecNumber>
    </alternativeName>
</protein>
<dbReference type="GO" id="GO:0005737">
    <property type="term" value="C:cytoplasm"/>
    <property type="evidence" value="ECO:0007669"/>
    <property type="project" value="UniProtKB-SubCell"/>
</dbReference>
<dbReference type="GO" id="GO:0019478">
    <property type="term" value="P:D-amino acid catabolic process"/>
    <property type="evidence" value="ECO:0007669"/>
    <property type="project" value="UniProtKB-UniRule"/>
</dbReference>
<dbReference type="eggNOG" id="COG1490">
    <property type="taxonomic scope" value="Bacteria"/>
</dbReference>
<reference evidence="3 4" key="2">
    <citation type="journal article" date="2013" name="PLoS ONE">
        <title>INDIGO - INtegrated Data Warehouse of MIcrobial GenOmes with Examples from the Red Sea Extremophiles.</title>
        <authorList>
            <person name="Alam I."/>
            <person name="Antunes A."/>
            <person name="Kamau A.A."/>
            <person name="Ba Alawi W."/>
            <person name="Kalkatawi M."/>
            <person name="Stingl U."/>
            <person name="Bajic V.B."/>
        </authorList>
    </citation>
    <scope>NUCLEOTIDE SEQUENCE [LARGE SCALE GENOMIC DNA]</scope>
    <source>
        <strain evidence="3 4">SSD-17B</strain>
    </source>
</reference>
<dbReference type="Pfam" id="PF02580">
    <property type="entry name" value="Tyr_Deacylase"/>
    <property type="match status" value="1"/>
</dbReference>
<comment type="function">
    <text evidence="2">An aminoacyl-tRNA editing enzyme that deacylates mischarged D-aminoacyl-tRNAs. Also deacylates mischarged glycyl-tRNA(Ala), protecting cells against glycine mischarging by AlaRS. Acts via tRNA-based rather than protein-based catalysis; rejects L-amino acids rather than detecting D-amino acids in the active site. By recycling D-aminoacyl-tRNA to D-amino acids and free tRNA molecules, this enzyme counteracts the toxicity associated with the formation of D-aminoacyl-tRNA entities in vivo and helps enforce protein L-homochirality.</text>
</comment>
<comment type="similarity">
    <text evidence="1 2">Belongs to the DTD family.</text>
</comment>
<dbReference type="InterPro" id="IPR003732">
    <property type="entry name" value="Daa-tRNA_deacyls_DTD"/>
</dbReference>
<dbReference type="CDD" id="cd00563">
    <property type="entry name" value="Dtyr_deacylase"/>
    <property type="match status" value="1"/>
</dbReference>
<dbReference type="GO" id="GO:0000049">
    <property type="term" value="F:tRNA binding"/>
    <property type="evidence" value="ECO:0007669"/>
    <property type="project" value="UniProtKB-UniRule"/>
</dbReference>
<dbReference type="OrthoDB" id="9801395at2"/>
<dbReference type="STRING" id="1033810.HLPCO_001083"/>
<keyword evidence="2" id="KW-0694">RNA-binding</keyword>
<feature type="short sequence motif" description="Gly-cisPro motif, important for rejection of L-amino acids" evidence="2">
    <location>
        <begin position="138"/>
        <end position="139"/>
    </location>
</feature>
<gene>
    <name evidence="2 3" type="primary">dtd</name>
    <name evidence="3" type="ORF">HLPCO_001083</name>
</gene>
<keyword evidence="4" id="KW-1185">Reference proteome</keyword>
<evidence type="ECO:0000256" key="2">
    <source>
        <dbReference type="HAMAP-Rule" id="MF_00518"/>
    </source>
</evidence>
<organism evidence="3 4">
    <name type="scientific">Haloplasma contractile SSD-17B</name>
    <dbReference type="NCBI Taxonomy" id="1033810"/>
    <lineage>
        <taxon>Bacteria</taxon>
        <taxon>Bacillati</taxon>
        <taxon>Mycoplasmatota</taxon>
        <taxon>Mollicutes</taxon>
        <taxon>Haloplasmatales</taxon>
        <taxon>Haloplasmataceae</taxon>
        <taxon>Haloplasma</taxon>
    </lineage>
</organism>
<dbReference type="Gene3D" id="3.50.80.10">
    <property type="entry name" value="D-tyrosyl-tRNA(Tyr) deacylase"/>
    <property type="match status" value="1"/>
</dbReference>
<keyword evidence="2" id="KW-0963">Cytoplasm</keyword>
<dbReference type="GO" id="GO:0043908">
    <property type="term" value="F:Ser(Gly)-tRNA(Ala) hydrolase activity"/>
    <property type="evidence" value="ECO:0007669"/>
    <property type="project" value="UniProtKB-UniRule"/>
</dbReference>
<evidence type="ECO:0000313" key="4">
    <source>
        <dbReference type="Proteomes" id="UP000005707"/>
    </source>
</evidence>
<dbReference type="GO" id="GO:0106026">
    <property type="term" value="F:Gly-tRNA(Ala) deacylase activity"/>
    <property type="evidence" value="ECO:0007669"/>
    <property type="project" value="UniProtKB-UniRule"/>
</dbReference>
<dbReference type="Proteomes" id="UP000005707">
    <property type="component" value="Unassembled WGS sequence"/>
</dbReference>
<dbReference type="NCBIfam" id="TIGR00256">
    <property type="entry name" value="D-aminoacyl-tRNA deacylase"/>
    <property type="match status" value="1"/>
</dbReference>
<reference evidence="3 4" key="1">
    <citation type="journal article" date="2011" name="J. Bacteriol.">
        <title>Genome sequence of Haloplasma contractile, an unusual contractile bacterium from a deep-sea anoxic brine lake.</title>
        <authorList>
            <person name="Antunes A."/>
            <person name="Alam I."/>
            <person name="El Dorry H."/>
            <person name="Siam R."/>
            <person name="Robertson A."/>
            <person name="Bajic V.B."/>
            <person name="Stingl U."/>
        </authorList>
    </citation>
    <scope>NUCLEOTIDE SEQUENCE [LARGE SCALE GENOMIC DNA]</scope>
    <source>
        <strain evidence="3 4">SSD-17B</strain>
    </source>
</reference>
<comment type="caution">
    <text evidence="3">The sequence shown here is derived from an EMBL/GenBank/DDBJ whole genome shotgun (WGS) entry which is preliminary data.</text>
</comment>
<name>U2ECG6_9MOLU</name>
<comment type="subcellular location">
    <subcellularLocation>
        <location evidence="2">Cytoplasm</location>
    </subcellularLocation>
</comment>
<comment type="subunit">
    <text evidence="2">Homodimer.</text>
</comment>
<evidence type="ECO:0000256" key="1">
    <source>
        <dbReference type="ARBA" id="ARBA00009673"/>
    </source>
</evidence>
<comment type="catalytic activity">
    <reaction evidence="2">
        <text>glycyl-tRNA(Ala) + H2O = tRNA(Ala) + glycine + H(+)</text>
        <dbReference type="Rhea" id="RHEA:53744"/>
        <dbReference type="Rhea" id="RHEA-COMP:9657"/>
        <dbReference type="Rhea" id="RHEA-COMP:13640"/>
        <dbReference type="ChEBI" id="CHEBI:15377"/>
        <dbReference type="ChEBI" id="CHEBI:15378"/>
        <dbReference type="ChEBI" id="CHEBI:57305"/>
        <dbReference type="ChEBI" id="CHEBI:78442"/>
        <dbReference type="ChEBI" id="CHEBI:78522"/>
    </reaction>
</comment>
<proteinExistence type="inferred from homology"/>
<dbReference type="SUPFAM" id="SSF69500">
    <property type="entry name" value="DTD-like"/>
    <property type="match status" value="1"/>
</dbReference>
<dbReference type="RefSeq" id="WP_008825845.1">
    <property type="nucleotide sequence ID" value="NZ_AFNU02000003.1"/>
</dbReference>
<dbReference type="InterPro" id="IPR023509">
    <property type="entry name" value="DTD-like_sf"/>
</dbReference>
<dbReference type="EC" id="3.1.1.-" evidence="2"/>
<dbReference type="PANTHER" id="PTHR10472:SF5">
    <property type="entry name" value="D-AMINOACYL-TRNA DEACYLASE 1"/>
    <property type="match status" value="1"/>
</dbReference>
<dbReference type="EC" id="3.1.1.96" evidence="2"/>
<accession>U2ECG6</accession>
<dbReference type="FunCoup" id="U2ECG6">
    <property type="interactions" value="311"/>
</dbReference>
<dbReference type="GO" id="GO:0051500">
    <property type="term" value="F:D-tyrosyl-tRNA(Tyr) deacylase activity"/>
    <property type="evidence" value="ECO:0007669"/>
    <property type="project" value="TreeGrafter"/>
</dbReference>